<feature type="compositionally biased region" description="Acidic residues" evidence="2">
    <location>
        <begin position="254"/>
        <end position="264"/>
    </location>
</feature>
<evidence type="ECO:0000313" key="3">
    <source>
        <dbReference type="EMBL" id="KAF9789544.1"/>
    </source>
</evidence>
<feature type="compositionally biased region" description="Basic and acidic residues" evidence="2">
    <location>
        <begin position="1618"/>
        <end position="1631"/>
    </location>
</feature>
<feature type="compositionally biased region" description="Polar residues" evidence="2">
    <location>
        <begin position="981"/>
        <end position="1004"/>
    </location>
</feature>
<feature type="region of interest" description="Disordered" evidence="2">
    <location>
        <begin position="441"/>
        <end position="462"/>
    </location>
</feature>
<feature type="region of interest" description="Disordered" evidence="2">
    <location>
        <begin position="246"/>
        <end position="272"/>
    </location>
</feature>
<feature type="region of interest" description="Disordered" evidence="2">
    <location>
        <begin position="719"/>
        <end position="755"/>
    </location>
</feature>
<feature type="region of interest" description="Disordered" evidence="2">
    <location>
        <begin position="1898"/>
        <end position="1924"/>
    </location>
</feature>
<feature type="compositionally biased region" description="Polar residues" evidence="2">
    <location>
        <begin position="1995"/>
        <end position="2004"/>
    </location>
</feature>
<feature type="region of interest" description="Disordered" evidence="2">
    <location>
        <begin position="1332"/>
        <end position="1424"/>
    </location>
</feature>
<feature type="compositionally biased region" description="Basic and acidic residues" evidence="2">
    <location>
        <begin position="1361"/>
        <end position="1388"/>
    </location>
</feature>
<feature type="coiled-coil region" evidence="1">
    <location>
        <begin position="2014"/>
        <end position="2055"/>
    </location>
</feature>
<reference evidence="3" key="2">
    <citation type="submission" date="2020-11" db="EMBL/GenBank/DDBJ databases">
        <authorList>
            <consortium name="DOE Joint Genome Institute"/>
            <person name="Kuo A."/>
            <person name="Miyauchi S."/>
            <person name="Kiss E."/>
            <person name="Drula E."/>
            <person name="Kohler A."/>
            <person name="Sanchez-Garcia M."/>
            <person name="Andreopoulos B."/>
            <person name="Barry K.W."/>
            <person name="Bonito G."/>
            <person name="Buee M."/>
            <person name="Carver A."/>
            <person name="Chen C."/>
            <person name="Cichocki N."/>
            <person name="Clum A."/>
            <person name="Culley D."/>
            <person name="Crous P.W."/>
            <person name="Fauchery L."/>
            <person name="Girlanda M."/>
            <person name="Hayes R."/>
            <person name="Keri Z."/>
            <person name="Labutti K."/>
            <person name="Lipzen A."/>
            <person name="Lombard V."/>
            <person name="Magnuson J."/>
            <person name="Maillard F."/>
            <person name="Morin E."/>
            <person name="Murat C."/>
            <person name="Nolan M."/>
            <person name="Ohm R."/>
            <person name="Pangilinan J."/>
            <person name="Pereira M."/>
            <person name="Perotto S."/>
            <person name="Peter M."/>
            <person name="Riley R."/>
            <person name="Sitrit Y."/>
            <person name="Stielow B."/>
            <person name="Szollosi G."/>
            <person name="Zifcakova L."/>
            <person name="Stursova M."/>
            <person name="Spatafora J.W."/>
            <person name="Tedersoo L."/>
            <person name="Vaario L.-M."/>
            <person name="Yamada A."/>
            <person name="Yan M."/>
            <person name="Wang P."/>
            <person name="Xu J."/>
            <person name="Bruns T."/>
            <person name="Baldrian P."/>
            <person name="Vilgalys R."/>
            <person name="Henrissat B."/>
            <person name="Grigoriev I.V."/>
            <person name="Hibbett D."/>
            <person name="Nagy L.G."/>
            <person name="Martin F.M."/>
        </authorList>
    </citation>
    <scope>NUCLEOTIDE SEQUENCE</scope>
    <source>
        <strain evidence="3">UH-Tt-Lm1</strain>
    </source>
</reference>
<feature type="region of interest" description="Disordered" evidence="2">
    <location>
        <begin position="1292"/>
        <end position="1318"/>
    </location>
</feature>
<dbReference type="Proteomes" id="UP000736335">
    <property type="component" value="Unassembled WGS sequence"/>
</dbReference>
<protein>
    <submittedName>
        <fullName evidence="3">Uncharacterized protein</fullName>
    </submittedName>
</protein>
<feature type="region of interest" description="Disordered" evidence="2">
    <location>
        <begin position="1736"/>
        <end position="1762"/>
    </location>
</feature>
<feature type="compositionally biased region" description="Basic and acidic residues" evidence="2">
    <location>
        <begin position="1074"/>
        <end position="1084"/>
    </location>
</feature>
<feature type="compositionally biased region" description="Basic and acidic residues" evidence="2">
    <location>
        <begin position="577"/>
        <end position="587"/>
    </location>
</feature>
<feature type="compositionally biased region" description="Basic and acidic residues" evidence="2">
    <location>
        <begin position="830"/>
        <end position="871"/>
    </location>
</feature>
<feature type="region of interest" description="Disordered" evidence="2">
    <location>
        <begin position="511"/>
        <end position="550"/>
    </location>
</feature>
<feature type="compositionally biased region" description="Polar residues" evidence="2">
    <location>
        <begin position="1642"/>
        <end position="1651"/>
    </location>
</feature>
<comment type="caution">
    <text evidence="3">The sequence shown here is derived from an EMBL/GenBank/DDBJ whole genome shotgun (WGS) entry which is preliminary data.</text>
</comment>
<feature type="compositionally biased region" description="Polar residues" evidence="2">
    <location>
        <begin position="1401"/>
        <end position="1420"/>
    </location>
</feature>
<feature type="compositionally biased region" description="Basic and acidic residues" evidence="2">
    <location>
        <begin position="1045"/>
        <end position="1062"/>
    </location>
</feature>
<feature type="compositionally biased region" description="Basic and acidic residues" evidence="2">
    <location>
        <begin position="528"/>
        <end position="539"/>
    </location>
</feature>
<feature type="compositionally biased region" description="Polar residues" evidence="2">
    <location>
        <begin position="1349"/>
        <end position="1358"/>
    </location>
</feature>
<dbReference type="CDD" id="cd00303">
    <property type="entry name" value="retropepsin_like"/>
    <property type="match status" value="1"/>
</dbReference>
<feature type="region of interest" description="Disordered" evidence="2">
    <location>
        <begin position="63"/>
        <end position="126"/>
    </location>
</feature>
<feature type="region of interest" description="Disordered" evidence="2">
    <location>
        <begin position="1983"/>
        <end position="2004"/>
    </location>
</feature>
<sequence>MRNIPAEVNYAEAIPHVPNLETACNYVGVDREDDDACTDEQEEELGWTSGEVSNCQAFGVERTEPVSKAHRKKVQLVSPSRPQGMKEFSRKGEEKRSGRQEPPIPNNAHINSNKTRQIRPPTNPNQDIVEGKMNNQILPMAVDKEDIAKPPNRLRKNTTHLENPNVSKVPNIRTKKKPDSSAITSKIMNANITLTVQEAIDGAPSLRRDLVGVMKQGTEVSSQVQEKIGFLGEVIEYEQDPLEATDQEISTQEPESETDEETDPTNEVVPMTEPRDGLIKIPVNVEGTMMTGVFDSGSQLNIISQRLVEKAGIPWSRSRRYQIPLISVDGNITKTAGMIPRAQLIMETDTGQVRTISNLHVKHDAGFQLLLGREWGVKNKANWIEDEERPHITIQTNKGVRKIRPLPTHIWPGQRGTNHGQHKKKTKQFNATVFAAGKKEGIEEGEVPDSENDEKDPAIGSNKARIDTAALEERENDFENSPFLIGAEDPPTPAQRRQEIEFDEEVDRIGTGDKEGRIGEEEELDVAEEARGKGKERTLGSDSGLYEPENKCTIRSELRETFIKMVQNGVSNNEWNKLQELEQREMECDNTQWQKMEHAHSDDEKTNSTGDSDPENARFQTPPDPASPQPSNTLPTPQPNISRSPPASRKQKRTLESGGQSPVTRVTQSRRIRRRTERTKGEEYQRILRTYQRKEQMERKRIHGRGAALAAELHAFAAEIVPEEETPEESARDTRRHENVKVYTQSDKESEGKDGYTLALALDILTSDDERNGPSRPRREKVCSYPVYMKNESIELEPTKEWDRDVMAIKYKGTELTAKPKRILESGLYGKDHPGNNSDRPRNEPLEVEKNVERKSVPDRSCTKNEDEHIEPTLQYERMNMNGCVEENHPGKEEPEGWKSDMSTVQKTLTHKGATQRFAPPMDIANPVTNSIGPDDPRTSPLGQDHPRPGQNDPKTTINEEEDKEEWTSATNESPRYVGTRTESQMAHDQMEPQLSSESVQTTDKGPWIEENEDEPDPKANARTVKGSMELGVSTDRASIPLTNPKKESVGPMTRRDKERRSGRLGKSGEGTEGDDRNDVRNIERPSMTIEQWRQSQNSKPAPRKAEPNLQHKYPGVFQNNPYKGMEMLGIKSVPQPRAVPTGLLASKEVTIFADDDIRHQRHFFARDVTLATVDPFGNPLFFHGNATIRLDEPEEGSTIHVPKRRKVNNARKYIFGKKKGVPLKEPAKEFGPEQTNEMNHGNEITWYVLNQEELEAVLGELVDDPITQNEETRTYTIWKTEDGTIKARLGLKTMDGGNEPSTQAHDRSSLDKANKKVSGRVKIMAEELDQALTIKGSDPQAPDHTPRPMNTKNNTGDEGTYGKESEIQENVKHPGNKETRRQLEGSEHCASIKTAGPTYSEKSTPSPLATQISANTDPKTNGRGGFKSCKCSALTATPQAQENPAREVRHQRYGCEPEVPVRVNVPSEGEYLRIDVPPPEDQNPGMMVAAHLVRVKEDILAPDEHSFFAFGATIVVGEEGCQQPFVHHGQAYVHLFNSSSDDLSNQPPPNHKQHGATATTPDEPRYVNPKVLVNEDVDSPRTSPFPGQSIAGVVPRPLAVEVAIKQLRALIPEEDPMKKPAERGNARDCVPDGVGREPSTPIHNPQTTQNRVPSDLLAVPRHNVDISVFPCTILEDSQTKVFKDMDNELTLKGPPIATLDPEEDMMPDSPPALDYPDNIMVDELAEDDELMLDIPGLHKSTDAPPSAKSLDPTKDEDDPTTDEDLRLITRIQENLLYLSPYIDRIQENGEKHEVFECLAKLGLLQIVYEMTLAKDQGETRGKQYWGRRIAQILDERKTEVEEFIEEKRREGKIAKKPRPVTIIKIEDEVEAPPYSPVEWLLQESDYVPKSPAAGVVEDPRYVPRSPEPEATEAPVKLSKPDADPLTDLQQQVLGLEERFDGSIDDLKTRLKELETQVFSDGCLLTELNWKSNELKKWENKGWSNNKKAHRRNNTKGNPPYQTRSVTAASAESVKEMRRQLTKLGDRIRKVEVDIQIAQEEIKITNDKIRKLSMLDSQVKLSAQNLDDLRRSQADMNSVLMSEIASLKLGLGPRLEQQLKDHAFEINTLTSRFQQLYHVVVNTLYPDYPKTSDPRNANQTSPKITSNPKTAAVF</sequence>
<feature type="region of interest" description="Disordered" evidence="2">
    <location>
        <begin position="154"/>
        <end position="180"/>
    </location>
</feature>
<feature type="region of interest" description="Disordered" evidence="2">
    <location>
        <begin position="820"/>
        <end position="1116"/>
    </location>
</feature>
<feature type="compositionally biased region" description="Basic residues" evidence="2">
    <location>
        <begin position="668"/>
        <end position="677"/>
    </location>
</feature>
<feature type="region of interest" description="Disordered" evidence="2">
    <location>
        <begin position="568"/>
        <end position="687"/>
    </location>
</feature>
<evidence type="ECO:0000256" key="1">
    <source>
        <dbReference type="SAM" id="Coils"/>
    </source>
</evidence>
<evidence type="ECO:0000313" key="4">
    <source>
        <dbReference type="Proteomes" id="UP000736335"/>
    </source>
</evidence>
<feature type="compositionally biased region" description="Polar residues" evidence="2">
    <location>
        <begin position="629"/>
        <end position="645"/>
    </location>
</feature>
<feature type="compositionally biased region" description="Basic and acidic residues" evidence="2">
    <location>
        <begin position="1305"/>
        <end position="1315"/>
    </location>
</feature>
<feature type="region of interest" description="Disordered" evidence="2">
    <location>
        <begin position="406"/>
        <end position="426"/>
    </location>
</feature>
<proteinExistence type="predicted"/>
<feature type="compositionally biased region" description="Basic and acidic residues" evidence="2">
    <location>
        <begin position="678"/>
        <end position="687"/>
    </location>
</feature>
<dbReference type="OrthoDB" id="5535068at2759"/>
<keyword evidence="4" id="KW-1185">Reference proteome</keyword>
<feature type="compositionally biased region" description="Basic and acidic residues" evidence="2">
    <location>
        <begin position="87"/>
        <end position="99"/>
    </location>
</feature>
<keyword evidence="1" id="KW-0175">Coiled coil</keyword>
<feature type="region of interest" description="Disordered" evidence="2">
    <location>
        <begin position="1539"/>
        <end position="1568"/>
    </location>
</feature>
<name>A0A9P6HL99_9AGAM</name>
<feature type="region of interest" description="Disordered" evidence="2">
    <location>
        <begin position="2128"/>
        <end position="2154"/>
    </location>
</feature>
<dbReference type="InterPro" id="IPR021109">
    <property type="entry name" value="Peptidase_aspartic_dom_sf"/>
</dbReference>
<feature type="compositionally biased region" description="Polar residues" evidence="2">
    <location>
        <begin position="2134"/>
        <end position="2154"/>
    </location>
</feature>
<feature type="region of interest" description="Disordered" evidence="2">
    <location>
        <begin position="1618"/>
        <end position="1651"/>
    </location>
</feature>
<evidence type="ECO:0000256" key="2">
    <source>
        <dbReference type="SAM" id="MobiDB-lite"/>
    </source>
</evidence>
<feature type="compositionally biased region" description="Acidic residues" evidence="2">
    <location>
        <begin position="443"/>
        <end position="454"/>
    </location>
</feature>
<feature type="compositionally biased region" description="Basic and acidic residues" evidence="2">
    <location>
        <begin position="595"/>
        <end position="606"/>
    </location>
</feature>
<feature type="compositionally biased region" description="Polar residues" evidence="2">
    <location>
        <begin position="1089"/>
        <end position="1100"/>
    </location>
</feature>
<organism evidence="3 4">
    <name type="scientific">Thelephora terrestris</name>
    <dbReference type="NCBI Taxonomy" id="56493"/>
    <lineage>
        <taxon>Eukaryota</taxon>
        <taxon>Fungi</taxon>
        <taxon>Dikarya</taxon>
        <taxon>Basidiomycota</taxon>
        <taxon>Agaricomycotina</taxon>
        <taxon>Agaricomycetes</taxon>
        <taxon>Thelephorales</taxon>
        <taxon>Thelephoraceae</taxon>
        <taxon>Thelephora</taxon>
    </lineage>
</organism>
<feature type="compositionally biased region" description="Basic and acidic residues" evidence="2">
    <location>
        <begin position="886"/>
        <end position="899"/>
    </location>
</feature>
<gene>
    <name evidence="3" type="ORF">BJ322DRAFT_1105397</name>
</gene>
<dbReference type="Gene3D" id="2.40.70.10">
    <property type="entry name" value="Acid Proteases"/>
    <property type="match status" value="1"/>
</dbReference>
<dbReference type="SUPFAM" id="SSF50630">
    <property type="entry name" value="Acid proteases"/>
    <property type="match status" value="1"/>
</dbReference>
<reference evidence="3" key="1">
    <citation type="journal article" date="2020" name="Nat. Commun.">
        <title>Large-scale genome sequencing of mycorrhizal fungi provides insights into the early evolution of symbiotic traits.</title>
        <authorList>
            <person name="Miyauchi S."/>
            <person name="Kiss E."/>
            <person name="Kuo A."/>
            <person name="Drula E."/>
            <person name="Kohler A."/>
            <person name="Sanchez-Garcia M."/>
            <person name="Morin E."/>
            <person name="Andreopoulos B."/>
            <person name="Barry K.W."/>
            <person name="Bonito G."/>
            <person name="Buee M."/>
            <person name="Carver A."/>
            <person name="Chen C."/>
            <person name="Cichocki N."/>
            <person name="Clum A."/>
            <person name="Culley D."/>
            <person name="Crous P.W."/>
            <person name="Fauchery L."/>
            <person name="Girlanda M."/>
            <person name="Hayes R.D."/>
            <person name="Keri Z."/>
            <person name="LaButti K."/>
            <person name="Lipzen A."/>
            <person name="Lombard V."/>
            <person name="Magnuson J."/>
            <person name="Maillard F."/>
            <person name="Murat C."/>
            <person name="Nolan M."/>
            <person name="Ohm R.A."/>
            <person name="Pangilinan J."/>
            <person name="Pereira M.F."/>
            <person name="Perotto S."/>
            <person name="Peter M."/>
            <person name="Pfister S."/>
            <person name="Riley R."/>
            <person name="Sitrit Y."/>
            <person name="Stielow J.B."/>
            <person name="Szollosi G."/>
            <person name="Zifcakova L."/>
            <person name="Stursova M."/>
            <person name="Spatafora J.W."/>
            <person name="Tedersoo L."/>
            <person name="Vaario L.M."/>
            <person name="Yamada A."/>
            <person name="Yan M."/>
            <person name="Wang P."/>
            <person name="Xu J."/>
            <person name="Bruns T."/>
            <person name="Baldrian P."/>
            <person name="Vilgalys R."/>
            <person name="Dunand C."/>
            <person name="Henrissat B."/>
            <person name="Grigoriev I.V."/>
            <person name="Hibbett D."/>
            <person name="Nagy L.G."/>
            <person name="Martin F.M."/>
        </authorList>
    </citation>
    <scope>NUCLEOTIDE SEQUENCE</scope>
    <source>
        <strain evidence="3">UH-Tt-Lm1</strain>
    </source>
</reference>
<accession>A0A9P6HL99</accession>
<feature type="compositionally biased region" description="Basic and acidic residues" evidence="2">
    <location>
        <begin position="729"/>
        <end position="754"/>
    </location>
</feature>
<dbReference type="EMBL" id="WIUZ02000003">
    <property type="protein sequence ID" value="KAF9789544.1"/>
    <property type="molecule type" value="Genomic_DNA"/>
</dbReference>